<dbReference type="InterPro" id="IPR002110">
    <property type="entry name" value="Ankyrin_rpt"/>
</dbReference>
<reference evidence="4 5" key="1">
    <citation type="submission" date="2018-05" db="EMBL/GenBank/DDBJ databases">
        <title>Draft genome sequence of Scytalidium lignicola DSM 105466, a ubiquitous saprotrophic fungus.</title>
        <authorList>
            <person name="Buettner E."/>
            <person name="Gebauer A.M."/>
            <person name="Hofrichter M."/>
            <person name="Liers C."/>
            <person name="Kellner H."/>
        </authorList>
    </citation>
    <scope>NUCLEOTIDE SEQUENCE [LARGE SCALE GENOMIC DNA]</scope>
    <source>
        <strain evidence="4 5">DSM 105466</strain>
    </source>
</reference>
<dbReference type="Pfam" id="PF13637">
    <property type="entry name" value="Ank_4"/>
    <property type="match status" value="1"/>
</dbReference>
<comment type="caution">
    <text evidence="4">The sequence shown here is derived from an EMBL/GenBank/DDBJ whole genome shotgun (WGS) entry which is preliminary data.</text>
</comment>
<keyword evidence="5" id="KW-1185">Reference proteome</keyword>
<dbReference type="PANTHER" id="PTHR24126">
    <property type="entry name" value="ANKYRIN REPEAT, PH AND SEC7 DOMAIN CONTAINING PROTEIN SECG-RELATED"/>
    <property type="match status" value="1"/>
</dbReference>
<dbReference type="Pfam" id="PF00023">
    <property type="entry name" value="Ank"/>
    <property type="match status" value="1"/>
</dbReference>
<gene>
    <name evidence="4" type="ORF">B7463_g12501</name>
</gene>
<feature type="repeat" description="ANK" evidence="3">
    <location>
        <begin position="30"/>
        <end position="63"/>
    </location>
</feature>
<protein>
    <submittedName>
        <fullName evidence="4">Uncharacterized protein</fullName>
    </submittedName>
</protein>
<evidence type="ECO:0000313" key="5">
    <source>
        <dbReference type="Proteomes" id="UP000258309"/>
    </source>
</evidence>
<feature type="non-terminal residue" evidence="4">
    <location>
        <position position="1"/>
    </location>
</feature>
<proteinExistence type="predicted"/>
<organism evidence="4 5">
    <name type="scientific">Scytalidium lignicola</name>
    <name type="common">Hyphomycete</name>
    <dbReference type="NCBI Taxonomy" id="5539"/>
    <lineage>
        <taxon>Eukaryota</taxon>
        <taxon>Fungi</taxon>
        <taxon>Dikarya</taxon>
        <taxon>Ascomycota</taxon>
        <taxon>Pezizomycotina</taxon>
        <taxon>Leotiomycetes</taxon>
        <taxon>Leotiomycetes incertae sedis</taxon>
        <taxon>Scytalidium</taxon>
    </lineage>
</organism>
<dbReference type="InterPro" id="IPR036770">
    <property type="entry name" value="Ankyrin_rpt-contain_sf"/>
</dbReference>
<dbReference type="Gene3D" id="1.25.40.20">
    <property type="entry name" value="Ankyrin repeat-containing domain"/>
    <property type="match status" value="3"/>
</dbReference>
<dbReference type="SUPFAM" id="SSF48403">
    <property type="entry name" value="Ankyrin repeat"/>
    <property type="match status" value="1"/>
</dbReference>
<dbReference type="Pfam" id="PF12796">
    <property type="entry name" value="Ank_2"/>
    <property type="match status" value="1"/>
</dbReference>
<feature type="repeat" description="ANK" evidence="3">
    <location>
        <begin position="64"/>
        <end position="97"/>
    </location>
</feature>
<dbReference type="PROSITE" id="PS50297">
    <property type="entry name" value="ANK_REP_REGION"/>
    <property type="match status" value="1"/>
</dbReference>
<feature type="repeat" description="ANK" evidence="3">
    <location>
        <begin position="132"/>
        <end position="165"/>
    </location>
</feature>
<dbReference type="EMBL" id="NCSJ02000587">
    <property type="protein sequence ID" value="RFU23836.1"/>
    <property type="molecule type" value="Genomic_DNA"/>
</dbReference>
<keyword evidence="2 3" id="KW-0040">ANK repeat</keyword>
<dbReference type="STRING" id="5539.A0A3E2GRY7"/>
<feature type="non-terminal residue" evidence="4">
    <location>
        <position position="288"/>
    </location>
</feature>
<dbReference type="AlphaFoldDB" id="A0A3E2GRY7"/>
<evidence type="ECO:0000256" key="3">
    <source>
        <dbReference type="PROSITE-ProRule" id="PRU00023"/>
    </source>
</evidence>
<evidence type="ECO:0000256" key="1">
    <source>
        <dbReference type="ARBA" id="ARBA00022737"/>
    </source>
</evidence>
<dbReference type="PROSITE" id="PS50088">
    <property type="entry name" value="ANK_REPEAT"/>
    <property type="match status" value="4"/>
</dbReference>
<dbReference type="PANTHER" id="PTHR24126:SF14">
    <property type="entry name" value="ANK_REP_REGION DOMAIN-CONTAINING PROTEIN"/>
    <property type="match status" value="1"/>
</dbReference>
<dbReference type="OMA" id="MACHHEA"/>
<evidence type="ECO:0000256" key="2">
    <source>
        <dbReference type="ARBA" id="ARBA00023043"/>
    </source>
</evidence>
<dbReference type="Proteomes" id="UP000258309">
    <property type="component" value="Unassembled WGS sequence"/>
</dbReference>
<keyword evidence="1" id="KW-0677">Repeat</keyword>
<name>A0A3E2GRY7_SCYLI</name>
<evidence type="ECO:0000313" key="4">
    <source>
        <dbReference type="EMBL" id="RFU23836.1"/>
    </source>
</evidence>
<sequence>MAFAMACHHEAVVELLLAKDDVDINSKDNDGQSPLTWAVQNEHEAIIELLLAKNDVDVNSKDNNGRTPLSFAAENGDEAVVKLLLAKDDVDINSKDNDDRTPLSFAAEDGHEAVVKLLFAKDGIDINSKDNYGRTTLLWAAATGHEAVVELLLAKDSVDVNSKDDEHSRTPLLWAVNARQGRHRYRLKGQVGSDAALVSVREWARGRDEAAAIPALAYIADCSDSQPSIVCSVNKSRQQCLLPTVTLAIAAPGTPDGLAAAAIMSVSQGLTQPVNTVTAGFYNVQRTT</sequence>
<dbReference type="OrthoDB" id="341259at2759"/>
<feature type="repeat" description="ANK" evidence="3">
    <location>
        <begin position="98"/>
        <end position="131"/>
    </location>
</feature>
<dbReference type="SMART" id="SM00248">
    <property type="entry name" value="ANK"/>
    <property type="match status" value="4"/>
</dbReference>
<accession>A0A3E2GRY7</accession>